<evidence type="ECO:0000256" key="3">
    <source>
        <dbReference type="ARBA" id="ARBA00022478"/>
    </source>
</evidence>
<evidence type="ECO:0000313" key="8">
    <source>
        <dbReference type="EMBL" id="KAK7252814.1"/>
    </source>
</evidence>
<name>A0AAN9EBW8_CROPI</name>
<dbReference type="InterPro" id="IPR045867">
    <property type="entry name" value="DNA-dir_RpoC_beta_prime"/>
</dbReference>
<dbReference type="AlphaFoldDB" id="A0AAN9EBW8"/>
<comment type="similarity">
    <text evidence="1">Belongs to the RNA polymerase beta' chain family.</text>
</comment>
<dbReference type="EC" id="2.7.7.6" evidence="2"/>
<dbReference type="PANTHER" id="PTHR19376">
    <property type="entry name" value="DNA-DIRECTED RNA POLYMERASE"/>
    <property type="match status" value="1"/>
</dbReference>
<dbReference type="InterPro" id="IPR044893">
    <property type="entry name" value="RNA_pol_Rpb1_clamp_domain"/>
</dbReference>
<dbReference type="InterPro" id="IPR007080">
    <property type="entry name" value="RNA_pol_Rpb1_1"/>
</dbReference>
<dbReference type="EMBL" id="JAYWIO010000007">
    <property type="protein sequence ID" value="KAK7252814.1"/>
    <property type="molecule type" value="Genomic_DNA"/>
</dbReference>
<evidence type="ECO:0000259" key="7">
    <source>
        <dbReference type="Pfam" id="PF04997"/>
    </source>
</evidence>
<keyword evidence="9" id="KW-1185">Reference proteome</keyword>
<evidence type="ECO:0000313" key="9">
    <source>
        <dbReference type="Proteomes" id="UP001372338"/>
    </source>
</evidence>
<organism evidence="8 9">
    <name type="scientific">Crotalaria pallida</name>
    <name type="common">Smooth rattlebox</name>
    <name type="synonym">Crotalaria striata</name>
    <dbReference type="NCBI Taxonomy" id="3830"/>
    <lineage>
        <taxon>Eukaryota</taxon>
        <taxon>Viridiplantae</taxon>
        <taxon>Streptophyta</taxon>
        <taxon>Embryophyta</taxon>
        <taxon>Tracheophyta</taxon>
        <taxon>Spermatophyta</taxon>
        <taxon>Magnoliopsida</taxon>
        <taxon>eudicotyledons</taxon>
        <taxon>Gunneridae</taxon>
        <taxon>Pentapetalae</taxon>
        <taxon>rosids</taxon>
        <taxon>fabids</taxon>
        <taxon>Fabales</taxon>
        <taxon>Fabaceae</taxon>
        <taxon>Papilionoideae</taxon>
        <taxon>50 kb inversion clade</taxon>
        <taxon>genistoids sensu lato</taxon>
        <taxon>core genistoids</taxon>
        <taxon>Crotalarieae</taxon>
        <taxon>Crotalaria</taxon>
    </lineage>
</organism>
<feature type="domain" description="RNA polymerase Rpb1" evidence="7">
    <location>
        <begin position="15"/>
        <end position="137"/>
    </location>
</feature>
<dbReference type="Proteomes" id="UP001372338">
    <property type="component" value="Unassembled WGS sequence"/>
</dbReference>
<sequence>MQRRHSVLEITRVEDLKDPLMGTTDKIRTCTKCEGGWKECTGHFGHLELAHPMYHIGFMKNILHVLQCVCYRCSKILADERDDMFREALRIKDPKRRFERILKVCKGKERCDDDEQHGGCGTAKPTKIFVVNKFNIRRKFGNQDDVEATEFARDKSSVSASDGSNGYSDHLLSAKFPFAFKKASAAL</sequence>
<dbReference type="PANTHER" id="PTHR19376:SF37">
    <property type="entry name" value="DNA-DIRECTED RNA POLYMERASE II SUBUNIT RPB1"/>
    <property type="match status" value="1"/>
</dbReference>
<dbReference type="Pfam" id="PF04997">
    <property type="entry name" value="RNA_pol_Rpb1_1"/>
    <property type="match status" value="1"/>
</dbReference>
<keyword evidence="3" id="KW-0240">DNA-directed RNA polymerase</keyword>
<proteinExistence type="inferred from homology"/>
<dbReference type="GO" id="GO:0003677">
    <property type="term" value="F:DNA binding"/>
    <property type="evidence" value="ECO:0007669"/>
    <property type="project" value="InterPro"/>
</dbReference>
<dbReference type="Gene3D" id="4.10.860.120">
    <property type="entry name" value="RNA polymerase II, clamp domain"/>
    <property type="match status" value="1"/>
</dbReference>
<evidence type="ECO:0000256" key="1">
    <source>
        <dbReference type="ARBA" id="ARBA00006460"/>
    </source>
</evidence>
<protein>
    <recommendedName>
        <fullName evidence="2">DNA-directed RNA polymerase</fullName>
        <ecNumber evidence="2">2.7.7.6</ecNumber>
    </recommendedName>
</protein>
<evidence type="ECO:0000256" key="2">
    <source>
        <dbReference type="ARBA" id="ARBA00012418"/>
    </source>
</evidence>
<dbReference type="GO" id="GO:0006351">
    <property type="term" value="P:DNA-templated transcription"/>
    <property type="evidence" value="ECO:0007669"/>
    <property type="project" value="InterPro"/>
</dbReference>
<evidence type="ECO:0000256" key="5">
    <source>
        <dbReference type="ARBA" id="ARBA00022695"/>
    </source>
</evidence>
<gene>
    <name evidence="8" type="ORF">RIF29_37031</name>
</gene>
<evidence type="ECO:0000256" key="4">
    <source>
        <dbReference type="ARBA" id="ARBA00022679"/>
    </source>
</evidence>
<accession>A0AAN9EBW8</accession>
<dbReference type="SUPFAM" id="SSF64484">
    <property type="entry name" value="beta and beta-prime subunits of DNA dependent RNA-polymerase"/>
    <property type="match status" value="1"/>
</dbReference>
<evidence type="ECO:0000256" key="6">
    <source>
        <dbReference type="ARBA" id="ARBA00023163"/>
    </source>
</evidence>
<keyword evidence="4" id="KW-0808">Transferase</keyword>
<dbReference type="GO" id="GO:0005665">
    <property type="term" value="C:RNA polymerase II, core complex"/>
    <property type="evidence" value="ECO:0007669"/>
    <property type="project" value="TreeGrafter"/>
</dbReference>
<comment type="caution">
    <text evidence="8">The sequence shown here is derived from an EMBL/GenBank/DDBJ whole genome shotgun (WGS) entry which is preliminary data.</text>
</comment>
<dbReference type="GO" id="GO:0003899">
    <property type="term" value="F:DNA-directed RNA polymerase activity"/>
    <property type="evidence" value="ECO:0007669"/>
    <property type="project" value="UniProtKB-EC"/>
</dbReference>
<reference evidence="8 9" key="1">
    <citation type="submission" date="2024-01" db="EMBL/GenBank/DDBJ databases">
        <title>The genomes of 5 underutilized Papilionoideae crops provide insights into root nodulation and disease resistanc.</title>
        <authorList>
            <person name="Yuan L."/>
        </authorList>
    </citation>
    <scope>NUCLEOTIDE SEQUENCE [LARGE SCALE GENOMIC DNA]</scope>
    <source>
        <strain evidence="8">ZHUSHIDOU_FW_LH</strain>
        <tissue evidence="8">Leaf</tissue>
    </source>
</reference>
<keyword evidence="5" id="KW-0548">Nucleotidyltransferase</keyword>
<keyword evidence="6" id="KW-0804">Transcription</keyword>